<protein>
    <submittedName>
        <fullName evidence="3">TolC family protein</fullName>
    </submittedName>
</protein>
<dbReference type="InterPro" id="IPR010131">
    <property type="entry name" value="MdtP/NodT-like"/>
</dbReference>
<dbReference type="AlphaFoldDB" id="A0A410G5Q6"/>
<dbReference type="SUPFAM" id="SSF56954">
    <property type="entry name" value="Outer membrane efflux proteins (OEP)"/>
    <property type="match status" value="1"/>
</dbReference>
<dbReference type="Pfam" id="PF02321">
    <property type="entry name" value="OEP"/>
    <property type="match status" value="2"/>
</dbReference>
<dbReference type="KEGG" id="aev:EI546_13305"/>
<dbReference type="GO" id="GO:0015562">
    <property type="term" value="F:efflux transmembrane transporter activity"/>
    <property type="evidence" value="ECO:0007669"/>
    <property type="project" value="InterPro"/>
</dbReference>
<dbReference type="PANTHER" id="PTHR30203">
    <property type="entry name" value="OUTER MEMBRANE CATION EFFLUX PROTEIN"/>
    <property type="match status" value="1"/>
</dbReference>
<dbReference type="PANTHER" id="PTHR30203:SF24">
    <property type="entry name" value="BLR4935 PROTEIN"/>
    <property type="match status" value="1"/>
</dbReference>
<dbReference type="InterPro" id="IPR003423">
    <property type="entry name" value="OMP_efflux"/>
</dbReference>
<evidence type="ECO:0000313" key="4">
    <source>
        <dbReference type="Proteomes" id="UP000285517"/>
    </source>
</evidence>
<gene>
    <name evidence="3" type="ORF">EI546_13305</name>
</gene>
<proteinExistence type="inferred from homology"/>
<evidence type="ECO:0000313" key="3">
    <source>
        <dbReference type="EMBL" id="QAA82634.1"/>
    </source>
</evidence>
<dbReference type="OrthoDB" id="9791261at2"/>
<dbReference type="Gene3D" id="1.20.1600.10">
    <property type="entry name" value="Outer membrane efflux proteins (OEP)"/>
    <property type="match status" value="1"/>
</dbReference>
<accession>A0A410G5Q6</accession>
<reference evidence="3 4" key="1">
    <citation type="submission" date="2019-01" db="EMBL/GenBank/DDBJ databases">
        <title>Complete genome sequencing of Aequorivita sp. H23M31.</title>
        <authorList>
            <person name="Bae J.-W."/>
        </authorList>
    </citation>
    <scope>NUCLEOTIDE SEQUENCE [LARGE SCALE GENOMIC DNA]</scope>
    <source>
        <strain evidence="3 4">H23M31</strain>
    </source>
</reference>
<name>A0A410G5Q6_9FLAO</name>
<keyword evidence="4" id="KW-1185">Reference proteome</keyword>
<organism evidence="3 4">
    <name type="scientific">Aequorivita ciconiae</name>
    <dbReference type="NCBI Taxonomy" id="2494375"/>
    <lineage>
        <taxon>Bacteria</taxon>
        <taxon>Pseudomonadati</taxon>
        <taxon>Bacteroidota</taxon>
        <taxon>Flavobacteriia</taxon>
        <taxon>Flavobacteriales</taxon>
        <taxon>Flavobacteriaceae</taxon>
        <taxon>Aequorivita</taxon>
    </lineage>
</organism>
<evidence type="ECO:0000256" key="2">
    <source>
        <dbReference type="SAM" id="Coils"/>
    </source>
</evidence>
<sequence length="418" mass="48520">MRFQKSILIVILVFSFCFQLKAQENISLKQALQTAKTNNPVLKAERFNVKMAESYIVTAKLRPNLILSHETLQVAESSDFAPQTSWHSNQNREMLWELSKPLQIAGQRKNKIAVANHNYSFEEKVYGETERNLFFEVANKWLEVWEAQKQLQIIESAKSNIDSLLFTNQVRYRNQVITQTDLFRTELLAKQYNIQHKTARQEVENHQKEFGFLLGMERGVKIDITDAFLWQLSENLESLLMQALENRSDMQATKSLMEVSESNVKLQKSLAYPEPEVGIIYNAQHSVPHLGISFSLDLPFFNRNQGEIQKSHQLREQAEQNLTALQQQIQTEVSIAFANYKLQQQNIADYEQLLEQSQTILNNVKHAYLRGGTTIIDFLEAQTSWLETQQEYFETVHSFRQSYVQLFYATGLINQLAL</sequence>
<evidence type="ECO:0000256" key="1">
    <source>
        <dbReference type="ARBA" id="ARBA00007613"/>
    </source>
</evidence>
<dbReference type="EMBL" id="CP034951">
    <property type="protein sequence ID" value="QAA82634.1"/>
    <property type="molecule type" value="Genomic_DNA"/>
</dbReference>
<feature type="coiled-coil region" evidence="2">
    <location>
        <begin position="308"/>
        <end position="335"/>
    </location>
</feature>
<dbReference type="Proteomes" id="UP000285517">
    <property type="component" value="Chromosome"/>
</dbReference>
<comment type="similarity">
    <text evidence="1">Belongs to the outer membrane factor (OMF) (TC 1.B.17) family.</text>
</comment>
<dbReference type="RefSeq" id="WP_128250999.1">
    <property type="nucleotide sequence ID" value="NZ_CP034951.1"/>
</dbReference>
<keyword evidence="2" id="KW-0175">Coiled coil</keyword>